<dbReference type="AlphaFoldDB" id="A0A9P3GT07"/>
<organism evidence="1 2">
    <name type="scientific">Phanerochaete sordida</name>
    <dbReference type="NCBI Taxonomy" id="48140"/>
    <lineage>
        <taxon>Eukaryota</taxon>
        <taxon>Fungi</taxon>
        <taxon>Dikarya</taxon>
        <taxon>Basidiomycota</taxon>
        <taxon>Agaricomycotina</taxon>
        <taxon>Agaricomycetes</taxon>
        <taxon>Polyporales</taxon>
        <taxon>Phanerochaetaceae</taxon>
        <taxon>Phanerochaete</taxon>
    </lineage>
</organism>
<evidence type="ECO:0000313" key="2">
    <source>
        <dbReference type="Proteomes" id="UP000703269"/>
    </source>
</evidence>
<accession>A0A9P3GT07</accession>
<proteinExistence type="predicted"/>
<sequence>MEFLRTRSWHYRYAEEVGYAVKEKRRVLETLERESLAWDRREGGARFTHCPTLRQGLSAYAAKQASIRRGLSAKFSRIWADHVDVSQNLNTDNDAQLPTESLRRDSDAIIMPAQVESDDEVLHLDKADESENDLE</sequence>
<protein>
    <submittedName>
        <fullName evidence="1">Uncharacterized protein</fullName>
    </submittedName>
</protein>
<name>A0A9P3GT07_9APHY</name>
<keyword evidence="2" id="KW-1185">Reference proteome</keyword>
<dbReference type="OrthoDB" id="2618192at2759"/>
<comment type="caution">
    <text evidence="1">The sequence shown here is derived from an EMBL/GenBank/DDBJ whole genome shotgun (WGS) entry which is preliminary data.</text>
</comment>
<reference evidence="1 2" key="1">
    <citation type="submission" date="2021-08" db="EMBL/GenBank/DDBJ databases">
        <title>Draft Genome Sequence of Phanerochaete sordida strain YK-624.</title>
        <authorList>
            <person name="Mori T."/>
            <person name="Dohra H."/>
            <person name="Suzuki T."/>
            <person name="Kawagishi H."/>
            <person name="Hirai H."/>
        </authorList>
    </citation>
    <scope>NUCLEOTIDE SEQUENCE [LARGE SCALE GENOMIC DNA]</scope>
    <source>
        <strain evidence="1 2">YK-624</strain>
    </source>
</reference>
<dbReference type="Proteomes" id="UP000703269">
    <property type="component" value="Unassembled WGS sequence"/>
</dbReference>
<evidence type="ECO:0000313" key="1">
    <source>
        <dbReference type="EMBL" id="GJF00659.1"/>
    </source>
</evidence>
<gene>
    <name evidence="1" type="ORF">PsYK624_169550</name>
</gene>
<dbReference type="EMBL" id="BPQB01000179">
    <property type="protein sequence ID" value="GJF00659.1"/>
    <property type="molecule type" value="Genomic_DNA"/>
</dbReference>